<evidence type="ECO:0000256" key="2">
    <source>
        <dbReference type="ARBA" id="ARBA00023015"/>
    </source>
</evidence>
<evidence type="ECO:0000256" key="1">
    <source>
        <dbReference type="ARBA" id="ARBA00009437"/>
    </source>
</evidence>
<accession>A0A1B4PZB1</accession>
<proteinExistence type="inferred from homology"/>
<protein>
    <recommendedName>
        <fullName evidence="5">HTH lysR-type domain-containing protein</fullName>
    </recommendedName>
</protein>
<dbReference type="SUPFAM" id="SSF46785">
    <property type="entry name" value="Winged helix' DNA-binding domain"/>
    <property type="match status" value="1"/>
</dbReference>
<evidence type="ECO:0000256" key="4">
    <source>
        <dbReference type="ARBA" id="ARBA00023163"/>
    </source>
</evidence>
<feature type="domain" description="HTH lysR-type" evidence="5">
    <location>
        <begin position="6"/>
        <end position="63"/>
    </location>
</feature>
<keyword evidence="3" id="KW-0238">DNA-binding</keyword>
<dbReference type="Proteomes" id="UP000094776">
    <property type="component" value="Chromosome 2"/>
</dbReference>
<dbReference type="EMBL" id="CP013444">
    <property type="protein sequence ID" value="AOK19242.1"/>
    <property type="molecule type" value="Genomic_DNA"/>
</dbReference>
<evidence type="ECO:0000259" key="5">
    <source>
        <dbReference type="PROSITE" id="PS50931"/>
    </source>
</evidence>
<organism evidence="6 7">
    <name type="scientific">Burkholderia cepacia</name>
    <name type="common">Pseudomonas cepacia</name>
    <dbReference type="NCBI Taxonomy" id="292"/>
    <lineage>
        <taxon>Bacteria</taxon>
        <taxon>Pseudomonadati</taxon>
        <taxon>Pseudomonadota</taxon>
        <taxon>Betaproteobacteria</taxon>
        <taxon>Burkholderiales</taxon>
        <taxon>Burkholderiaceae</taxon>
        <taxon>Burkholderia</taxon>
        <taxon>Burkholderia cepacia complex</taxon>
    </lineage>
</organism>
<dbReference type="GO" id="GO:0003700">
    <property type="term" value="F:DNA-binding transcription factor activity"/>
    <property type="evidence" value="ECO:0007669"/>
    <property type="project" value="InterPro"/>
</dbReference>
<evidence type="ECO:0000256" key="3">
    <source>
        <dbReference type="ARBA" id="ARBA00023125"/>
    </source>
</evidence>
<sequence length="306" mass="34265">MRLKGLDLNLLRVLDALLKERSVSRAATSLDLGQSAVSSALARLREHFEDELLVPLNRQMAPTALALDLHGPVKEWLQGIDSIVHAQPEFNPRDLRREFVVLCSDYVAETFIPRLIRLLTEEAPGTTIAVRPLDASVTALPEGLARRGAHFCILPSEHCSPARPRAHLFHERFCAVVWQDNPNIGETLTLGQLRELPHVAVQFSDDSPDALDARPLVLSGVVRKTRVVVDQFMLAAQAVIGTTYITLIPYRLGRQWADSLPLRLLDLPEGSPNIEFDEALQWNEAQLADQSLHWFRDLIREAANNH</sequence>
<reference evidence="6 7" key="1">
    <citation type="submission" date="2015-12" db="EMBL/GenBank/DDBJ databases">
        <title>Diversity of Burkholderia near neighbor genomes.</title>
        <authorList>
            <person name="Sahl J."/>
            <person name="Wagner D."/>
            <person name="Keim P."/>
        </authorList>
    </citation>
    <scope>NUCLEOTIDE SEQUENCE [LARGE SCALE GENOMIC DNA]</scope>
    <source>
        <strain evidence="6 7">MSMB1184WGS</strain>
    </source>
</reference>
<dbReference type="AlphaFoldDB" id="A0A1B4PZB1"/>
<dbReference type="InterPro" id="IPR036388">
    <property type="entry name" value="WH-like_DNA-bd_sf"/>
</dbReference>
<dbReference type="SUPFAM" id="SSF53850">
    <property type="entry name" value="Periplasmic binding protein-like II"/>
    <property type="match status" value="1"/>
</dbReference>
<gene>
    <name evidence="6" type="ORF">WT26_25190</name>
</gene>
<dbReference type="GO" id="GO:0003677">
    <property type="term" value="F:DNA binding"/>
    <property type="evidence" value="ECO:0007669"/>
    <property type="project" value="UniProtKB-KW"/>
</dbReference>
<dbReference type="PANTHER" id="PTHR30118">
    <property type="entry name" value="HTH-TYPE TRANSCRIPTIONAL REGULATOR LEUO-RELATED"/>
    <property type="match status" value="1"/>
</dbReference>
<keyword evidence="4" id="KW-0804">Transcription</keyword>
<dbReference type="PROSITE" id="PS50931">
    <property type="entry name" value="HTH_LYSR"/>
    <property type="match status" value="1"/>
</dbReference>
<dbReference type="InterPro" id="IPR036390">
    <property type="entry name" value="WH_DNA-bd_sf"/>
</dbReference>
<dbReference type="RefSeq" id="WP_060292492.1">
    <property type="nucleotide sequence ID" value="NZ_CP013444.1"/>
</dbReference>
<dbReference type="PANTHER" id="PTHR30118:SF6">
    <property type="entry name" value="HTH-TYPE TRANSCRIPTIONAL REGULATOR LEUO"/>
    <property type="match status" value="1"/>
</dbReference>
<dbReference type="Pfam" id="PF00126">
    <property type="entry name" value="HTH_1"/>
    <property type="match status" value="1"/>
</dbReference>
<dbReference type="InterPro" id="IPR005119">
    <property type="entry name" value="LysR_subst-bd"/>
</dbReference>
<evidence type="ECO:0000313" key="6">
    <source>
        <dbReference type="EMBL" id="AOK19242.1"/>
    </source>
</evidence>
<dbReference type="InterPro" id="IPR000847">
    <property type="entry name" value="LysR_HTH_N"/>
</dbReference>
<evidence type="ECO:0000313" key="7">
    <source>
        <dbReference type="Proteomes" id="UP000094776"/>
    </source>
</evidence>
<dbReference type="Pfam" id="PF03466">
    <property type="entry name" value="LysR_substrate"/>
    <property type="match status" value="1"/>
</dbReference>
<dbReference type="Gene3D" id="1.10.10.10">
    <property type="entry name" value="Winged helix-like DNA-binding domain superfamily/Winged helix DNA-binding domain"/>
    <property type="match status" value="1"/>
</dbReference>
<name>A0A1B4PZB1_BURCE</name>
<dbReference type="InterPro" id="IPR050389">
    <property type="entry name" value="LysR-type_TF"/>
</dbReference>
<comment type="similarity">
    <text evidence="1">Belongs to the LysR transcriptional regulatory family.</text>
</comment>
<keyword evidence="2" id="KW-0805">Transcription regulation</keyword>
<dbReference type="Gene3D" id="3.40.190.10">
    <property type="entry name" value="Periplasmic binding protein-like II"/>
    <property type="match status" value="2"/>
</dbReference>